<feature type="compositionally biased region" description="Polar residues" evidence="1">
    <location>
        <begin position="102"/>
        <end position="120"/>
    </location>
</feature>
<dbReference type="EMBL" id="CH476605">
    <property type="protein sequence ID" value="EAU31151.1"/>
    <property type="molecule type" value="Genomic_DNA"/>
</dbReference>
<name>Q0CEA6_ASPTN</name>
<evidence type="ECO:0000259" key="2">
    <source>
        <dbReference type="Pfam" id="PF17733"/>
    </source>
</evidence>
<feature type="domain" description="PEX14-like helix-turn-helix" evidence="3">
    <location>
        <begin position="28"/>
        <end position="101"/>
    </location>
</feature>
<dbReference type="GeneID" id="4353449"/>
<dbReference type="PANTHER" id="PTHR36855">
    <property type="entry name" value="CHROMOSOME 10, WHOLE GENOME SHOTGUN SEQUENCE"/>
    <property type="match status" value="1"/>
</dbReference>
<evidence type="ECO:0000313" key="4">
    <source>
        <dbReference type="EMBL" id="EAU31151.1"/>
    </source>
</evidence>
<dbReference type="VEuPathDB" id="FungiDB:ATEG_07978"/>
<reference evidence="5" key="1">
    <citation type="submission" date="2005-09" db="EMBL/GenBank/DDBJ databases">
        <title>Annotation of the Aspergillus terreus NIH2624 genome.</title>
        <authorList>
            <person name="Birren B.W."/>
            <person name="Lander E.S."/>
            <person name="Galagan J.E."/>
            <person name="Nusbaum C."/>
            <person name="Devon K."/>
            <person name="Henn M."/>
            <person name="Ma L.-J."/>
            <person name="Jaffe D.B."/>
            <person name="Butler J."/>
            <person name="Alvarez P."/>
            <person name="Gnerre S."/>
            <person name="Grabherr M."/>
            <person name="Kleber M."/>
            <person name="Mauceli E.W."/>
            <person name="Brockman W."/>
            <person name="Rounsley S."/>
            <person name="Young S.K."/>
            <person name="LaButti K."/>
            <person name="Pushparaj V."/>
            <person name="DeCaprio D."/>
            <person name="Crawford M."/>
            <person name="Koehrsen M."/>
            <person name="Engels R."/>
            <person name="Montgomery P."/>
            <person name="Pearson M."/>
            <person name="Howarth C."/>
            <person name="Larson L."/>
            <person name="Luoma S."/>
            <person name="White J."/>
            <person name="Alvarado L."/>
            <person name="Kodira C.D."/>
            <person name="Zeng Q."/>
            <person name="Oleary S."/>
            <person name="Yandava C."/>
            <person name="Denning D.W."/>
            <person name="Nierman W.C."/>
            <person name="Milne T."/>
            <person name="Madden K."/>
        </authorList>
    </citation>
    <scope>NUCLEOTIDE SEQUENCE [LARGE SCALE GENOMIC DNA]</scope>
    <source>
        <strain evidence="5">NIH 2624 / FGSC A1156</strain>
    </source>
</reference>
<proteinExistence type="predicted"/>
<feature type="region of interest" description="Disordered" evidence="1">
    <location>
        <begin position="1"/>
        <end position="25"/>
    </location>
</feature>
<dbReference type="InterPro" id="IPR040554">
    <property type="entry name" value="KPWE_PEX14_dom"/>
</dbReference>
<feature type="region of interest" description="Disordered" evidence="1">
    <location>
        <begin position="157"/>
        <end position="195"/>
    </location>
</feature>
<dbReference type="Pfam" id="PF25871">
    <property type="entry name" value="HTH_76"/>
    <property type="match status" value="1"/>
</dbReference>
<dbReference type="HOGENOM" id="CLU_070882_2_0_1"/>
<dbReference type="Pfam" id="PF17733">
    <property type="entry name" value="KPWE_dom"/>
    <property type="match status" value="1"/>
</dbReference>
<dbReference type="STRING" id="341663.Q0CEA6"/>
<dbReference type="OrthoDB" id="9936937at2759"/>
<organism evidence="4 5">
    <name type="scientific">Aspergillus terreus (strain NIH 2624 / FGSC A1156)</name>
    <dbReference type="NCBI Taxonomy" id="341663"/>
    <lineage>
        <taxon>Eukaryota</taxon>
        <taxon>Fungi</taxon>
        <taxon>Dikarya</taxon>
        <taxon>Ascomycota</taxon>
        <taxon>Pezizomycotina</taxon>
        <taxon>Eurotiomycetes</taxon>
        <taxon>Eurotiomycetidae</taxon>
        <taxon>Eurotiales</taxon>
        <taxon>Aspergillaceae</taxon>
        <taxon>Aspergillus</taxon>
        <taxon>Aspergillus subgen. Circumdati</taxon>
    </lineage>
</organism>
<dbReference type="RefSeq" id="XP_001216599.1">
    <property type="nucleotide sequence ID" value="XM_001216599.1"/>
</dbReference>
<feature type="domain" description="Peroxisomal membrane protein PEX14-like KPWE" evidence="2">
    <location>
        <begin position="139"/>
        <end position="186"/>
    </location>
</feature>
<dbReference type="AlphaFoldDB" id="Q0CEA6"/>
<feature type="compositionally biased region" description="Polar residues" evidence="1">
    <location>
        <begin position="1"/>
        <end position="23"/>
    </location>
</feature>
<dbReference type="Proteomes" id="UP000007963">
    <property type="component" value="Unassembled WGS sequence"/>
</dbReference>
<evidence type="ECO:0000313" key="5">
    <source>
        <dbReference type="Proteomes" id="UP000007963"/>
    </source>
</evidence>
<dbReference type="eggNOG" id="ENOG502S7YV">
    <property type="taxonomic scope" value="Eukaryota"/>
</dbReference>
<dbReference type="OMA" id="KAKCFYF"/>
<evidence type="ECO:0000259" key="3">
    <source>
        <dbReference type="Pfam" id="PF25871"/>
    </source>
</evidence>
<dbReference type="InterPro" id="IPR058841">
    <property type="entry name" value="HTH_76"/>
</dbReference>
<dbReference type="PANTHER" id="PTHR36855:SF1">
    <property type="entry name" value="PEROXISOME MEMBRANE ANCHOR PROTEIN PEX14P N-TERMINAL DOMAIN-CONTAINING PROTEIN"/>
    <property type="match status" value="1"/>
</dbReference>
<gene>
    <name evidence="4" type="ORF">ATEG_07978</name>
</gene>
<feature type="region of interest" description="Disordered" evidence="1">
    <location>
        <begin position="102"/>
        <end position="140"/>
    </location>
</feature>
<accession>Q0CEA6</accession>
<protein>
    <submittedName>
        <fullName evidence="4">Uncharacterized protein</fullName>
    </submittedName>
</protein>
<evidence type="ECO:0000256" key="1">
    <source>
        <dbReference type="SAM" id="MobiDB-lite"/>
    </source>
</evidence>
<sequence>MDVTSNPSSSNDQAPSMSSQGDQPSEIALFEKLKAYPFTADREFAKGLAIILQHPDVPASEDEVNRTDDLVLQAKCFYFSRKENLPKAIDFTAFKTWLQSGPQNESARNVPTEPHTLTTDTSADQASAPTPAPPTQEPTYPSSFAHIVELITTGQPIPGIQQIPDTVLEGHDTPSTKPRRRKPWEKETTEETCST</sequence>